<protein>
    <submittedName>
        <fullName evidence="1">Uncharacterized protein</fullName>
    </submittedName>
</protein>
<evidence type="ECO:0000313" key="2">
    <source>
        <dbReference type="Proteomes" id="UP000178404"/>
    </source>
</evidence>
<gene>
    <name evidence="1" type="ORF">A3A90_00860</name>
</gene>
<proteinExistence type="predicted"/>
<dbReference type="EMBL" id="MHWA01000004">
    <property type="protein sequence ID" value="OHB02331.1"/>
    <property type="molecule type" value="Genomic_DNA"/>
</dbReference>
<comment type="caution">
    <text evidence="1">The sequence shown here is derived from an EMBL/GenBank/DDBJ whole genome shotgun (WGS) entry which is preliminary data.</text>
</comment>
<dbReference type="Proteomes" id="UP000178404">
    <property type="component" value="Unassembled WGS sequence"/>
</dbReference>
<reference evidence="1 2" key="1">
    <citation type="journal article" date="2016" name="Nat. Commun.">
        <title>Thousands of microbial genomes shed light on interconnected biogeochemical processes in an aquifer system.</title>
        <authorList>
            <person name="Anantharaman K."/>
            <person name="Brown C.T."/>
            <person name="Hug L.A."/>
            <person name="Sharon I."/>
            <person name="Castelle C.J."/>
            <person name="Probst A.J."/>
            <person name="Thomas B.C."/>
            <person name="Singh A."/>
            <person name="Wilkins M.J."/>
            <person name="Karaoz U."/>
            <person name="Brodie E.L."/>
            <person name="Williams K.H."/>
            <person name="Hubbard S.S."/>
            <person name="Banfield J.F."/>
        </authorList>
    </citation>
    <scope>NUCLEOTIDE SEQUENCE [LARGE SCALE GENOMIC DNA]</scope>
</reference>
<accession>A0A1G2TYF6</accession>
<dbReference type="AlphaFoldDB" id="A0A1G2TYF6"/>
<sequence length="60" mass="7154">MNSIEDLRDYLLADLIKEIESLNKEDLIRQLIKIKSKEIEFATPEKILKICQQKNHDRDN</sequence>
<organism evidence="1 2">
    <name type="scientific">Candidatus Zambryskibacteria bacterium RIFCSPLOWO2_01_FULL_35_19</name>
    <dbReference type="NCBI Taxonomy" id="1802757"/>
    <lineage>
        <taxon>Bacteria</taxon>
        <taxon>Candidatus Zambryskiibacteriota</taxon>
    </lineage>
</organism>
<name>A0A1G2TYF6_9BACT</name>
<evidence type="ECO:0000313" key="1">
    <source>
        <dbReference type="EMBL" id="OHB02331.1"/>
    </source>
</evidence>